<dbReference type="OrthoDB" id="5763430at2"/>
<evidence type="ECO:0000256" key="1">
    <source>
        <dbReference type="SAM" id="Phobius"/>
    </source>
</evidence>
<proteinExistence type="predicted"/>
<feature type="domain" description="NfeD-like C-terminal" evidence="2">
    <location>
        <begin position="155"/>
        <end position="209"/>
    </location>
</feature>
<evidence type="ECO:0000259" key="2">
    <source>
        <dbReference type="Pfam" id="PF01957"/>
    </source>
</evidence>
<evidence type="ECO:0000313" key="3">
    <source>
        <dbReference type="EMBL" id="ADE16611.1"/>
    </source>
</evidence>
<dbReference type="HOGENOM" id="CLU_1248750_0_0_6"/>
<keyword evidence="1" id="KW-0812">Transmembrane</keyword>
<gene>
    <name evidence="3" type="ordered locus">Nhal_3588</name>
</gene>
<feature type="transmembrane region" description="Helical" evidence="1">
    <location>
        <begin position="32"/>
        <end position="51"/>
    </location>
</feature>
<feature type="transmembrane region" description="Helical" evidence="1">
    <location>
        <begin position="72"/>
        <end position="105"/>
    </location>
</feature>
<reference evidence="4" key="1">
    <citation type="submission" date="2010-04" db="EMBL/GenBank/DDBJ databases">
        <title>Complete genome sequence of Nitrosococcus halophilus Nc4, a salt-adapted, aerobic obligate ammonia-oxidizing sulfur purple bacterium.</title>
        <authorList>
            <consortium name="US DOE Joint Genome Institute"/>
            <person name="Campbell M.A."/>
            <person name="Malfatti S.A."/>
            <person name="Chain P.S.G."/>
            <person name="Heidelberg J.F."/>
            <person name="Ward B.B."/>
            <person name="Klotz M.G."/>
        </authorList>
    </citation>
    <scope>NUCLEOTIDE SEQUENCE [LARGE SCALE GENOMIC DNA]</scope>
    <source>
        <strain evidence="4">Nc4</strain>
    </source>
</reference>
<dbReference type="Pfam" id="PF01957">
    <property type="entry name" value="NfeD"/>
    <property type="match status" value="1"/>
</dbReference>
<dbReference type="Gene3D" id="2.40.50.140">
    <property type="entry name" value="Nucleic acid-binding proteins"/>
    <property type="match status" value="1"/>
</dbReference>
<dbReference type="RefSeq" id="WP_013034460.1">
    <property type="nucleotide sequence ID" value="NC_013960.1"/>
</dbReference>
<accession>D5C223</accession>
<organism evidence="3 4">
    <name type="scientific">Nitrosococcus halophilus (strain Nc4)</name>
    <dbReference type="NCBI Taxonomy" id="472759"/>
    <lineage>
        <taxon>Bacteria</taxon>
        <taxon>Pseudomonadati</taxon>
        <taxon>Pseudomonadota</taxon>
        <taxon>Gammaproteobacteria</taxon>
        <taxon>Chromatiales</taxon>
        <taxon>Chromatiaceae</taxon>
        <taxon>Nitrosococcus</taxon>
    </lineage>
</organism>
<name>D5C223_NITHN</name>
<dbReference type="InterPro" id="IPR012340">
    <property type="entry name" value="NA-bd_OB-fold"/>
</dbReference>
<dbReference type="Proteomes" id="UP000001844">
    <property type="component" value="Chromosome"/>
</dbReference>
<sequence>MVKQARVIGNVIFLGAICSSLLWLRWGDIPAHLDALVLGILGGAVHGGLYWRRLSHRITRQDRRFGRNRIFVHYLSLFELLLAAATWSLYLLIALALLVLAGFLLDLFSGHWWSILMGSFGTTATLVLGGNIIRYERHYGTLYYQYDSRSWLGGEGLLYQRGKTVQPLTPKGKIMINGELWNAISLGGENIEVGAYVEVISREGLTLYVDSLPQ</sequence>
<dbReference type="SUPFAM" id="SSF141322">
    <property type="entry name" value="NfeD domain-like"/>
    <property type="match status" value="1"/>
</dbReference>
<keyword evidence="4" id="KW-1185">Reference proteome</keyword>
<dbReference type="eggNOG" id="COG1030">
    <property type="taxonomic scope" value="Bacteria"/>
</dbReference>
<feature type="transmembrane region" description="Helical" evidence="1">
    <location>
        <begin position="7"/>
        <end position="26"/>
    </location>
</feature>
<dbReference type="EMBL" id="CP001798">
    <property type="protein sequence ID" value="ADE16611.1"/>
    <property type="molecule type" value="Genomic_DNA"/>
</dbReference>
<dbReference type="InterPro" id="IPR002810">
    <property type="entry name" value="NfeD-like_C"/>
</dbReference>
<keyword evidence="1" id="KW-0472">Membrane</keyword>
<evidence type="ECO:0000313" key="4">
    <source>
        <dbReference type="Proteomes" id="UP000001844"/>
    </source>
</evidence>
<dbReference type="KEGG" id="nhl:Nhal_3588"/>
<dbReference type="AlphaFoldDB" id="D5C223"/>
<keyword evidence="1" id="KW-1133">Transmembrane helix</keyword>
<protein>
    <recommendedName>
        <fullName evidence="2">NfeD-like C-terminal domain-containing protein</fullName>
    </recommendedName>
</protein>
<feature type="transmembrane region" description="Helical" evidence="1">
    <location>
        <begin position="111"/>
        <end position="133"/>
    </location>
</feature>